<name>A0AAV8USL8_9RHOD</name>
<keyword evidence="3" id="KW-1185">Reference proteome</keyword>
<evidence type="ECO:0000313" key="3">
    <source>
        <dbReference type="Proteomes" id="UP001157974"/>
    </source>
</evidence>
<dbReference type="Proteomes" id="UP001157974">
    <property type="component" value="Unassembled WGS sequence"/>
</dbReference>
<protein>
    <submittedName>
        <fullName evidence="2">Uncharacterized protein</fullName>
    </submittedName>
</protein>
<proteinExistence type="predicted"/>
<comment type="caution">
    <text evidence="2">The sequence shown here is derived from an EMBL/GenBank/DDBJ whole genome shotgun (WGS) entry which is preliminary data.</text>
</comment>
<dbReference type="AlphaFoldDB" id="A0AAV8USL8"/>
<organism evidence="2 3">
    <name type="scientific">Rhodosorus marinus</name>
    <dbReference type="NCBI Taxonomy" id="101924"/>
    <lineage>
        <taxon>Eukaryota</taxon>
        <taxon>Rhodophyta</taxon>
        <taxon>Stylonematophyceae</taxon>
        <taxon>Stylonematales</taxon>
        <taxon>Stylonemataceae</taxon>
        <taxon>Rhodosorus</taxon>
    </lineage>
</organism>
<sequence length="396" mass="44057">MRTFFVIGLVVVLGVVRGQGGDFVLDESRIPDCPTDEGGKLTEEFQLTVVRPLCTNECYPYDEGIDVLLEALEDGLKCQQEFIRSASSDAEETMPPLTPDEAAFAQLVWDGTLETAAYDNSCTAIVDGEKKLCFNAEAVLELVKANELFCFDPESNSPLPTPSDLSIVLNCDPEFTFRMDSFKPSAELQEQVDAPPPVEDPSQCVVPNGCSVGDTIRLYYYQANLVVNLQTLIEEQFTMKQKLFRQKRFVRELKETCESPNCVSILQQKLPVLNDEIATIQDRLGQVEIQLAEAEAFLELVVAQLPGGGGAVRVATTLVSRADSGTTWPRCRDRRECDGHVWQANVWINSQCRSICVGFPCQQRLTIKWCLSETLKSGLTRPNCHANAYTRDTCFP</sequence>
<evidence type="ECO:0000256" key="1">
    <source>
        <dbReference type="SAM" id="SignalP"/>
    </source>
</evidence>
<dbReference type="EMBL" id="JAMWBK010000004">
    <property type="protein sequence ID" value="KAJ8905539.1"/>
    <property type="molecule type" value="Genomic_DNA"/>
</dbReference>
<accession>A0AAV8USL8</accession>
<feature type="signal peptide" evidence="1">
    <location>
        <begin position="1"/>
        <end position="18"/>
    </location>
</feature>
<evidence type="ECO:0000313" key="2">
    <source>
        <dbReference type="EMBL" id="KAJ8905539.1"/>
    </source>
</evidence>
<reference evidence="2 3" key="1">
    <citation type="journal article" date="2023" name="Nat. Commun.">
        <title>Origin of minicircular mitochondrial genomes in red algae.</title>
        <authorList>
            <person name="Lee Y."/>
            <person name="Cho C.H."/>
            <person name="Lee Y.M."/>
            <person name="Park S.I."/>
            <person name="Yang J.H."/>
            <person name="West J.A."/>
            <person name="Bhattacharya D."/>
            <person name="Yoon H.S."/>
        </authorList>
    </citation>
    <scope>NUCLEOTIDE SEQUENCE [LARGE SCALE GENOMIC DNA]</scope>
    <source>
        <strain evidence="2 3">CCMP1338</strain>
        <tissue evidence="2">Whole cell</tissue>
    </source>
</reference>
<keyword evidence="1" id="KW-0732">Signal</keyword>
<feature type="chain" id="PRO_5044012481" evidence="1">
    <location>
        <begin position="19"/>
        <end position="396"/>
    </location>
</feature>
<gene>
    <name evidence="2" type="ORF">NDN08_002046</name>
</gene>